<evidence type="ECO:0000313" key="4">
    <source>
        <dbReference type="Proteomes" id="UP000275267"/>
    </source>
</evidence>
<accession>A0A3L6SC60</accession>
<dbReference type="Pfam" id="PF10536">
    <property type="entry name" value="PMD"/>
    <property type="match status" value="1"/>
</dbReference>
<dbReference type="InterPro" id="IPR044824">
    <property type="entry name" value="MAIN-like"/>
</dbReference>
<dbReference type="STRING" id="4540.A0A3L6SC60"/>
<evidence type="ECO:0000313" key="3">
    <source>
        <dbReference type="EMBL" id="RLN18508.1"/>
    </source>
</evidence>
<evidence type="ECO:0000256" key="1">
    <source>
        <dbReference type="SAM" id="MobiDB-lite"/>
    </source>
</evidence>
<dbReference type="AlphaFoldDB" id="A0A3L6SC60"/>
<gene>
    <name evidence="3" type="ORF">C2845_PM02G15340</name>
</gene>
<dbReference type="PANTHER" id="PTHR46033:SF78">
    <property type="entry name" value="OS06G0232700 PROTEIN"/>
    <property type="match status" value="1"/>
</dbReference>
<protein>
    <submittedName>
        <fullName evidence="3">Transposon protein, putative, Mutator sub-class</fullName>
    </submittedName>
</protein>
<feature type="region of interest" description="Disordered" evidence="1">
    <location>
        <begin position="325"/>
        <end position="348"/>
    </location>
</feature>
<sequence>MKRTSAPGTHMSDAGEPIEYLERIILRMMELLNDSIDQRHRAYAHITEGNDDVLVLHTWAAKKAWAVHPQWFPRLSRARLLPLARMIEATGKDAAAADDDHEQPEWYRCFPYDQSLLSALVDRWRPVTHTFHMPYGEMAMTLQDVPMLIGLPIHERPIGPSVTPVGWRDDLIQRFQGVLQHQEVDLTIAASKKHGPQLLWLKPFKVQNGRPRKPLANLMQMMQPFMDAWDQALHDRVVEQAPYDSASYHVYLHCSTTVRGEARWVWVLLLGLRGFGFGGMPQEMDLSQYFTYLQPTPATQEIVEEEVVPAAVPWRREIRPATCFSPADYEKPRAPALTRKSKSAQGER</sequence>
<feature type="domain" description="Aminotransferase-like plant mobile" evidence="2">
    <location>
        <begin position="113"/>
        <end position="185"/>
    </location>
</feature>
<proteinExistence type="predicted"/>
<name>A0A3L6SC60_PANMI</name>
<dbReference type="InterPro" id="IPR019557">
    <property type="entry name" value="AminoTfrase-like_pln_mobile"/>
</dbReference>
<reference evidence="4" key="1">
    <citation type="journal article" date="2019" name="Nat. Commun.">
        <title>The genome of broomcorn millet.</title>
        <authorList>
            <person name="Zou C."/>
            <person name="Miki D."/>
            <person name="Li D."/>
            <person name="Tang Q."/>
            <person name="Xiao L."/>
            <person name="Rajput S."/>
            <person name="Deng P."/>
            <person name="Jia W."/>
            <person name="Huang R."/>
            <person name="Zhang M."/>
            <person name="Sun Y."/>
            <person name="Hu J."/>
            <person name="Fu X."/>
            <person name="Schnable P.S."/>
            <person name="Li F."/>
            <person name="Zhang H."/>
            <person name="Feng B."/>
            <person name="Zhu X."/>
            <person name="Liu R."/>
            <person name="Schnable J.C."/>
            <person name="Zhu J.-K."/>
            <person name="Zhang H."/>
        </authorList>
    </citation>
    <scope>NUCLEOTIDE SEQUENCE [LARGE SCALE GENOMIC DNA]</scope>
</reference>
<comment type="caution">
    <text evidence="3">The sequence shown here is derived from an EMBL/GenBank/DDBJ whole genome shotgun (WGS) entry which is preliminary data.</text>
</comment>
<dbReference type="EMBL" id="PQIB02000005">
    <property type="protein sequence ID" value="RLN18508.1"/>
    <property type="molecule type" value="Genomic_DNA"/>
</dbReference>
<evidence type="ECO:0000259" key="2">
    <source>
        <dbReference type="Pfam" id="PF10536"/>
    </source>
</evidence>
<organism evidence="3 4">
    <name type="scientific">Panicum miliaceum</name>
    <name type="common">Proso millet</name>
    <name type="synonym">Broomcorn millet</name>
    <dbReference type="NCBI Taxonomy" id="4540"/>
    <lineage>
        <taxon>Eukaryota</taxon>
        <taxon>Viridiplantae</taxon>
        <taxon>Streptophyta</taxon>
        <taxon>Embryophyta</taxon>
        <taxon>Tracheophyta</taxon>
        <taxon>Spermatophyta</taxon>
        <taxon>Magnoliopsida</taxon>
        <taxon>Liliopsida</taxon>
        <taxon>Poales</taxon>
        <taxon>Poaceae</taxon>
        <taxon>PACMAD clade</taxon>
        <taxon>Panicoideae</taxon>
        <taxon>Panicodae</taxon>
        <taxon>Paniceae</taxon>
        <taxon>Panicinae</taxon>
        <taxon>Panicum</taxon>
        <taxon>Panicum sect. Panicum</taxon>
    </lineage>
</organism>
<dbReference type="OrthoDB" id="693110at2759"/>
<dbReference type="GO" id="GO:0010073">
    <property type="term" value="P:meristem maintenance"/>
    <property type="evidence" value="ECO:0007669"/>
    <property type="project" value="InterPro"/>
</dbReference>
<dbReference type="PANTHER" id="PTHR46033">
    <property type="entry name" value="PROTEIN MAIN-LIKE 2"/>
    <property type="match status" value="1"/>
</dbReference>
<keyword evidence="4" id="KW-1185">Reference proteome</keyword>
<dbReference type="Proteomes" id="UP000275267">
    <property type="component" value="Unassembled WGS sequence"/>
</dbReference>